<evidence type="ECO:0000313" key="4">
    <source>
        <dbReference type="EMBL" id="PKV94210.1"/>
    </source>
</evidence>
<organism evidence="4 5">
    <name type="scientific">Amycolatopsis echigonensis</name>
    <dbReference type="NCBI Taxonomy" id="2576905"/>
    <lineage>
        <taxon>Bacteria</taxon>
        <taxon>Bacillati</taxon>
        <taxon>Actinomycetota</taxon>
        <taxon>Actinomycetes</taxon>
        <taxon>Pseudonocardiales</taxon>
        <taxon>Pseudonocardiaceae</taxon>
        <taxon>Amycolatopsis</taxon>
    </lineage>
</organism>
<protein>
    <submittedName>
        <fullName evidence="4">Uncharacterized protein</fullName>
    </submittedName>
</protein>
<proteinExistence type="predicted"/>
<dbReference type="Proteomes" id="UP000550260">
    <property type="component" value="Unassembled WGS sequence"/>
</dbReference>
<evidence type="ECO:0000256" key="2">
    <source>
        <dbReference type="SAM" id="Phobius"/>
    </source>
</evidence>
<dbReference type="RefSeq" id="WP_101437674.1">
    <property type="nucleotide sequence ID" value="NZ_JACJHR010000029.1"/>
</dbReference>
<evidence type="ECO:0000313" key="6">
    <source>
        <dbReference type="Proteomes" id="UP000550260"/>
    </source>
</evidence>
<keyword evidence="2" id="KW-0472">Membrane</keyword>
<evidence type="ECO:0000313" key="3">
    <source>
        <dbReference type="EMBL" id="MBB2501593.1"/>
    </source>
</evidence>
<accession>A0A2N3WK03</accession>
<evidence type="ECO:0000313" key="5">
    <source>
        <dbReference type="Proteomes" id="UP000233750"/>
    </source>
</evidence>
<dbReference type="EMBL" id="JACJHR010000029">
    <property type="protein sequence ID" value="MBB2501593.1"/>
    <property type="molecule type" value="Genomic_DNA"/>
</dbReference>
<feature type="transmembrane region" description="Helical" evidence="2">
    <location>
        <begin position="75"/>
        <end position="95"/>
    </location>
</feature>
<dbReference type="AlphaFoldDB" id="A0A2N3WK03"/>
<feature type="transmembrane region" description="Helical" evidence="2">
    <location>
        <begin position="107"/>
        <end position="126"/>
    </location>
</feature>
<keyword evidence="2" id="KW-1133">Transmembrane helix</keyword>
<evidence type="ECO:0000256" key="1">
    <source>
        <dbReference type="SAM" id="MobiDB-lite"/>
    </source>
</evidence>
<comment type="caution">
    <text evidence="4">The sequence shown here is derived from an EMBL/GenBank/DDBJ whole genome shotgun (WGS) entry which is preliminary data.</text>
</comment>
<feature type="transmembrane region" description="Helical" evidence="2">
    <location>
        <begin position="12"/>
        <end position="37"/>
    </location>
</feature>
<gene>
    <name evidence="4" type="ORF">ATK30_5084</name>
    <name evidence="3" type="ORF">H5411_20950</name>
</gene>
<feature type="region of interest" description="Disordered" evidence="1">
    <location>
        <begin position="139"/>
        <end position="176"/>
    </location>
</feature>
<name>A0A2N3WK03_9PSEU</name>
<keyword evidence="2" id="KW-0812">Transmembrane</keyword>
<feature type="compositionally biased region" description="Polar residues" evidence="1">
    <location>
        <begin position="154"/>
        <end position="169"/>
    </location>
</feature>
<reference evidence="3 6" key="2">
    <citation type="submission" date="2020-08" db="EMBL/GenBank/DDBJ databases">
        <title>Amycolatopsis echigonensis JCM 21831.</title>
        <authorList>
            <person name="Tedsree N."/>
            <person name="Kuncharoen N."/>
            <person name="Likhitwitayawuid K."/>
            <person name="Tanasupawat S."/>
        </authorList>
    </citation>
    <scope>NUCLEOTIDE SEQUENCE [LARGE SCALE GENOMIC DNA]</scope>
    <source>
        <strain evidence="3 6">JCM 21831</strain>
    </source>
</reference>
<feature type="transmembrane region" description="Helical" evidence="2">
    <location>
        <begin position="49"/>
        <end position="68"/>
    </location>
</feature>
<dbReference type="EMBL" id="PJMY01000003">
    <property type="protein sequence ID" value="PKV94210.1"/>
    <property type="molecule type" value="Genomic_DNA"/>
</dbReference>
<accession>A0A8E1W010</accession>
<dbReference type="Proteomes" id="UP000233750">
    <property type="component" value="Unassembled WGS sequence"/>
</dbReference>
<sequence>MATRNTERATQRTLWFIGVSDSLLIALGLLSTATYHIGGHAFSLHLGGLGGALAIVAVINFLGFYWFYRELRDAIAAAVVLTYIILLACMFNTSVQDAFDHSALGSSMLTSLTTLTATVGAFYFVGKSYERASEIKAPAPAMTSGDGSAAPEFSNGSRPSGLTNGSVTDDASDIRR</sequence>
<keyword evidence="5" id="KW-1185">Reference proteome</keyword>
<reference evidence="4 5" key="1">
    <citation type="submission" date="2017-12" db="EMBL/GenBank/DDBJ databases">
        <title>Sequencing the genomes of 1000 Actinobacteria strains.</title>
        <authorList>
            <person name="Klenk H.-P."/>
        </authorList>
    </citation>
    <scope>NUCLEOTIDE SEQUENCE [LARGE SCALE GENOMIC DNA]</scope>
    <source>
        <strain evidence="4 5">DSM 45165</strain>
    </source>
</reference>